<keyword evidence="14" id="KW-1185">Reference proteome</keyword>
<dbReference type="GO" id="GO:0016020">
    <property type="term" value="C:membrane"/>
    <property type="evidence" value="ECO:0007669"/>
    <property type="project" value="UniProtKB-SubCell"/>
</dbReference>
<evidence type="ECO:0000256" key="8">
    <source>
        <dbReference type="ARBA" id="ARBA00023098"/>
    </source>
</evidence>
<dbReference type="eggNOG" id="COG1398">
    <property type="taxonomic scope" value="Bacteria"/>
</dbReference>
<dbReference type="PRINTS" id="PR00075">
    <property type="entry name" value="FACDDSATRASE"/>
</dbReference>
<keyword evidence="7" id="KW-0408">Iron</keyword>
<gene>
    <name evidence="13" type="ordered locus">Thivi_3472</name>
</gene>
<dbReference type="PANTHER" id="PTHR11351">
    <property type="entry name" value="ACYL-COA DESATURASE"/>
    <property type="match status" value="1"/>
</dbReference>
<evidence type="ECO:0000313" key="13">
    <source>
        <dbReference type="EMBL" id="AFL75340.1"/>
    </source>
</evidence>
<comment type="subcellular location">
    <subcellularLocation>
        <location evidence="1">Membrane</location>
        <topology evidence="1">Multi-pass membrane protein</topology>
    </subcellularLocation>
</comment>
<evidence type="ECO:0000256" key="1">
    <source>
        <dbReference type="ARBA" id="ARBA00004141"/>
    </source>
</evidence>
<evidence type="ECO:0000259" key="12">
    <source>
        <dbReference type="Pfam" id="PF01610"/>
    </source>
</evidence>
<dbReference type="InterPro" id="IPR002560">
    <property type="entry name" value="Transposase_DDE"/>
</dbReference>
<dbReference type="CDD" id="cd03505">
    <property type="entry name" value="Delta9-FADS-like"/>
    <property type="match status" value="1"/>
</dbReference>
<keyword evidence="6" id="KW-0560">Oxidoreductase</keyword>
<dbReference type="GO" id="GO:0016717">
    <property type="term" value="F:oxidoreductase activity, acting on paired donors, with oxidation of a pair of donors resulting in the reduction of molecular oxygen to two molecules of water"/>
    <property type="evidence" value="ECO:0007669"/>
    <property type="project" value="InterPro"/>
</dbReference>
<dbReference type="InterPro" id="IPR015876">
    <property type="entry name" value="Acyl-CoA_DS"/>
</dbReference>
<dbReference type="HOGENOM" id="CLU_062181_0_0_6"/>
<evidence type="ECO:0000256" key="4">
    <source>
        <dbReference type="ARBA" id="ARBA00022832"/>
    </source>
</evidence>
<feature type="transmembrane region" description="Helical" evidence="10">
    <location>
        <begin position="12"/>
        <end position="33"/>
    </location>
</feature>
<keyword evidence="4" id="KW-0276">Fatty acid metabolism</keyword>
<dbReference type="RefSeq" id="WP_014779743.1">
    <property type="nucleotide sequence ID" value="NC_018012.1"/>
</dbReference>
<evidence type="ECO:0000256" key="6">
    <source>
        <dbReference type="ARBA" id="ARBA00023002"/>
    </source>
</evidence>
<name>I3YEC2_THIV6</name>
<dbReference type="Pfam" id="PF00487">
    <property type="entry name" value="FA_desaturase"/>
    <property type="match status" value="1"/>
</dbReference>
<feature type="domain" description="Fatty acid desaturase" evidence="11">
    <location>
        <begin position="11"/>
        <end position="214"/>
    </location>
</feature>
<evidence type="ECO:0000313" key="14">
    <source>
        <dbReference type="Proteomes" id="UP000006062"/>
    </source>
</evidence>
<feature type="transmembrane region" description="Helical" evidence="10">
    <location>
        <begin position="135"/>
        <end position="155"/>
    </location>
</feature>
<evidence type="ECO:0000256" key="10">
    <source>
        <dbReference type="SAM" id="Phobius"/>
    </source>
</evidence>
<accession>I3YEC2</accession>
<comment type="similarity">
    <text evidence="2">Belongs to the fatty acid desaturase type 2 family.</text>
</comment>
<dbReference type="InterPro" id="IPR005804">
    <property type="entry name" value="FA_desaturase_dom"/>
</dbReference>
<dbReference type="PANTHER" id="PTHR11351:SF33">
    <property type="entry name" value="DELTA-9 FATTY ACID DESATURASE, DESA"/>
    <property type="match status" value="1"/>
</dbReference>
<keyword evidence="5 10" id="KW-1133">Transmembrane helix</keyword>
<dbReference type="STRING" id="765911.Thivi_3472"/>
<proteinExistence type="inferred from homology"/>
<dbReference type="GO" id="GO:0006631">
    <property type="term" value="P:fatty acid metabolic process"/>
    <property type="evidence" value="ECO:0007669"/>
    <property type="project" value="UniProtKB-KW"/>
</dbReference>
<dbReference type="AlphaFoldDB" id="I3YEC2"/>
<keyword evidence="3 10" id="KW-0812">Transmembrane</keyword>
<evidence type="ECO:0000256" key="3">
    <source>
        <dbReference type="ARBA" id="ARBA00022692"/>
    </source>
</evidence>
<keyword evidence="8" id="KW-0443">Lipid metabolism</keyword>
<dbReference type="Proteomes" id="UP000006062">
    <property type="component" value="Chromosome"/>
</dbReference>
<reference evidence="13 14" key="1">
    <citation type="submission" date="2012-06" db="EMBL/GenBank/DDBJ databases">
        <title>Complete sequence of Thiocystis violascens DSM 198.</title>
        <authorList>
            <consortium name="US DOE Joint Genome Institute"/>
            <person name="Lucas S."/>
            <person name="Han J."/>
            <person name="Lapidus A."/>
            <person name="Cheng J.-F."/>
            <person name="Goodwin L."/>
            <person name="Pitluck S."/>
            <person name="Peters L."/>
            <person name="Ovchinnikova G."/>
            <person name="Teshima H."/>
            <person name="Detter J.C."/>
            <person name="Han C."/>
            <person name="Tapia R."/>
            <person name="Land M."/>
            <person name="Hauser L."/>
            <person name="Kyrpides N."/>
            <person name="Ivanova N."/>
            <person name="Pagani I."/>
            <person name="Vogl K."/>
            <person name="Liu Z."/>
            <person name="Frigaard N.-U."/>
            <person name="Bryant D."/>
            <person name="Woyke T."/>
        </authorList>
    </citation>
    <scope>NUCLEOTIDE SEQUENCE [LARGE SCALE GENOMIC DNA]</scope>
    <source>
        <strain evidence="14">ATCC 17096 / DSM 198 / 6111</strain>
    </source>
</reference>
<dbReference type="KEGG" id="tvi:Thivi_3472"/>
<feature type="domain" description="Transposase IS204/IS1001/IS1096/IS1165 DDE" evidence="12">
    <location>
        <begin position="267"/>
        <end position="386"/>
    </location>
</feature>
<sequence>MTLYGILDVSLWQAVLFTLVLTHITIAGVTIYLHRAQAHRALDLHPIVAHFFRFWLWLTTGMVTREWVAVHRRHHAKCETAEDPHSPRVLGLRKVLTEGAELYAEAAADRPTVERYGQGVPNDWLERQVYSRFRWHGLGLMLILDLALFGLYGPVVWAVQMLWIPVWAAGVVNGVGHYYGYRSYESPDASTNFLPWGILIGGEELHNNHHAYPSSARLSSQWWEFDIGWLYIRILSALRLAHIRRIAPQPRVIAGKHQLDMETLRAVIVSRMHVFARYGKEVMRPVSRDALCRDAEHCRHLVRSAQRLLVKEGKRLDAGARERLEQLLARHRTLAIVYRFRERLQEVWDRQASSQEALLAALGDWCQQAETSGIEALERFSRNLRGYSLQGMPAV</sequence>
<protein>
    <submittedName>
        <fullName evidence="13">Fatty-acid desaturase</fullName>
    </submittedName>
</protein>
<keyword evidence="9 10" id="KW-0472">Membrane</keyword>
<dbReference type="Pfam" id="PF01610">
    <property type="entry name" value="DDE_Tnp_ISL3"/>
    <property type="match status" value="1"/>
</dbReference>
<evidence type="ECO:0000256" key="9">
    <source>
        <dbReference type="ARBA" id="ARBA00023136"/>
    </source>
</evidence>
<evidence type="ECO:0000256" key="7">
    <source>
        <dbReference type="ARBA" id="ARBA00023004"/>
    </source>
</evidence>
<evidence type="ECO:0000256" key="2">
    <source>
        <dbReference type="ARBA" id="ARBA00008749"/>
    </source>
</evidence>
<evidence type="ECO:0000256" key="5">
    <source>
        <dbReference type="ARBA" id="ARBA00022989"/>
    </source>
</evidence>
<dbReference type="OrthoDB" id="9768289at2"/>
<evidence type="ECO:0000259" key="11">
    <source>
        <dbReference type="Pfam" id="PF00487"/>
    </source>
</evidence>
<organism evidence="13 14">
    <name type="scientific">Thiocystis violascens (strain ATCC 17096 / DSM 198 / 6111)</name>
    <name type="common">Chromatium violascens</name>
    <dbReference type="NCBI Taxonomy" id="765911"/>
    <lineage>
        <taxon>Bacteria</taxon>
        <taxon>Pseudomonadati</taxon>
        <taxon>Pseudomonadota</taxon>
        <taxon>Gammaproteobacteria</taxon>
        <taxon>Chromatiales</taxon>
        <taxon>Chromatiaceae</taxon>
        <taxon>Thiocystis</taxon>
    </lineage>
</organism>
<dbReference type="EMBL" id="CP003154">
    <property type="protein sequence ID" value="AFL75340.1"/>
    <property type="molecule type" value="Genomic_DNA"/>
</dbReference>